<dbReference type="PROSITE" id="PS00678">
    <property type="entry name" value="WD_REPEATS_1"/>
    <property type="match status" value="1"/>
</dbReference>
<name>A0A6A5AU26_NAEFO</name>
<dbReference type="VEuPathDB" id="AmoebaDB:NfTy_082050"/>
<gene>
    <name evidence="4" type="ORF">FDP41_010046</name>
</gene>
<keyword evidence="1 3" id="KW-0853">WD repeat</keyword>
<organism evidence="4 5">
    <name type="scientific">Naegleria fowleri</name>
    <name type="common">Brain eating amoeba</name>
    <dbReference type="NCBI Taxonomy" id="5763"/>
    <lineage>
        <taxon>Eukaryota</taxon>
        <taxon>Discoba</taxon>
        <taxon>Heterolobosea</taxon>
        <taxon>Tetramitia</taxon>
        <taxon>Eutetramitia</taxon>
        <taxon>Vahlkampfiidae</taxon>
        <taxon>Naegleria</taxon>
    </lineage>
</organism>
<dbReference type="PANTHER" id="PTHR19848">
    <property type="entry name" value="WD40 REPEAT PROTEIN"/>
    <property type="match status" value="1"/>
</dbReference>
<evidence type="ECO:0000256" key="2">
    <source>
        <dbReference type="ARBA" id="ARBA00022737"/>
    </source>
</evidence>
<dbReference type="RefSeq" id="XP_044556539.1">
    <property type="nucleotide sequence ID" value="XM_044700302.1"/>
</dbReference>
<feature type="repeat" description="WD" evidence="3">
    <location>
        <begin position="259"/>
        <end position="300"/>
    </location>
</feature>
<dbReference type="InterPro" id="IPR036322">
    <property type="entry name" value="WD40_repeat_dom_sf"/>
</dbReference>
<keyword evidence="5" id="KW-1185">Reference proteome</keyword>
<dbReference type="PANTHER" id="PTHR19848:SF8">
    <property type="entry name" value="F-BOX AND WD REPEAT DOMAIN CONTAINING 7"/>
    <property type="match status" value="1"/>
</dbReference>
<dbReference type="SUPFAM" id="SSF50978">
    <property type="entry name" value="WD40 repeat-like"/>
    <property type="match status" value="1"/>
</dbReference>
<dbReference type="Proteomes" id="UP000444721">
    <property type="component" value="Unassembled WGS sequence"/>
</dbReference>
<evidence type="ECO:0000313" key="5">
    <source>
        <dbReference type="Proteomes" id="UP000444721"/>
    </source>
</evidence>
<dbReference type="OrthoDB" id="10256758at2759"/>
<dbReference type="InterPro" id="IPR020472">
    <property type="entry name" value="WD40_PAC1"/>
</dbReference>
<dbReference type="EMBL" id="VFQX01000074">
    <property type="protein sequence ID" value="KAF0971823.1"/>
    <property type="molecule type" value="Genomic_DNA"/>
</dbReference>
<dbReference type="GeneID" id="68117261"/>
<feature type="repeat" description="WD" evidence="3">
    <location>
        <begin position="51"/>
        <end position="86"/>
    </location>
</feature>
<sequence>MLNKTKTLLYGHQDWVRSLAVCPNKHTTISGSNDHTIRTWDHVRGFCDRVLLGHDSTVNALSVMSNNNLIISGGADHTVRIWDTRNPIGSECVHMVSHVSDVNDVTCWNDLNTTTSGENYTFGNDHLIYSVGQDMKLNVWDLRKMSSSSSMTTLGSQHQSNINSFGFSNNFSTSISSGQYNHSFGNVNLNFGSSFGVMTNDSREQSLLSSISTNFGTPFCCQVGMIHNEQVIFVGSKNGMLKALSLNEENNSYQIVKSYHGHYGDVNCLSFNAENSTLVSGDSGNMVHVYNIHQETPLQTLRDHGDSVTCCQILGNSIYTGSKDGTIREYEFSSSELSPKRCLERLSMQVFSIAVGRNRLLFCGSDEEPVRCWDVSGS</sequence>
<evidence type="ECO:0000256" key="1">
    <source>
        <dbReference type="ARBA" id="ARBA00022574"/>
    </source>
</evidence>
<dbReference type="SMART" id="SM00320">
    <property type="entry name" value="WD40"/>
    <property type="match status" value="6"/>
</dbReference>
<proteinExistence type="predicted"/>
<dbReference type="AlphaFoldDB" id="A0A6A5AU26"/>
<keyword evidence="2" id="KW-0677">Repeat</keyword>
<dbReference type="InterPro" id="IPR015943">
    <property type="entry name" value="WD40/YVTN_repeat-like_dom_sf"/>
</dbReference>
<dbReference type="VEuPathDB" id="AmoebaDB:NF0076760"/>
<protein>
    <submittedName>
        <fullName evidence="4">Uncharacterized protein</fullName>
    </submittedName>
</protein>
<dbReference type="VEuPathDB" id="AmoebaDB:FDP41_010046"/>
<dbReference type="InterPro" id="IPR001680">
    <property type="entry name" value="WD40_rpt"/>
</dbReference>
<reference evidence="4 5" key="1">
    <citation type="journal article" date="2019" name="Sci. Rep.">
        <title>Nanopore sequencing improves the draft genome of the human pathogenic amoeba Naegleria fowleri.</title>
        <authorList>
            <person name="Liechti N."/>
            <person name="Schurch N."/>
            <person name="Bruggmann R."/>
            <person name="Wittwer M."/>
        </authorList>
    </citation>
    <scope>NUCLEOTIDE SEQUENCE [LARGE SCALE GENOMIC DNA]</scope>
    <source>
        <strain evidence="4 5">ATCC 30894</strain>
    </source>
</reference>
<dbReference type="InterPro" id="IPR019775">
    <property type="entry name" value="WD40_repeat_CS"/>
</dbReference>
<dbReference type="OMA" id="FGTPFCC"/>
<evidence type="ECO:0000313" key="4">
    <source>
        <dbReference type="EMBL" id="KAF0971823.1"/>
    </source>
</evidence>
<dbReference type="PROSITE" id="PS50294">
    <property type="entry name" value="WD_REPEATS_REGION"/>
    <property type="match status" value="2"/>
</dbReference>
<comment type="caution">
    <text evidence="4">The sequence shown here is derived from an EMBL/GenBank/DDBJ whole genome shotgun (WGS) entry which is preliminary data.</text>
</comment>
<accession>A0A6A5AU26</accession>
<feature type="repeat" description="WD" evidence="3">
    <location>
        <begin position="9"/>
        <end position="41"/>
    </location>
</feature>
<dbReference type="PROSITE" id="PS50082">
    <property type="entry name" value="WD_REPEATS_2"/>
    <property type="match status" value="3"/>
</dbReference>
<dbReference type="Pfam" id="PF00400">
    <property type="entry name" value="WD40"/>
    <property type="match status" value="4"/>
</dbReference>
<evidence type="ECO:0000256" key="3">
    <source>
        <dbReference type="PROSITE-ProRule" id="PRU00221"/>
    </source>
</evidence>
<dbReference type="Gene3D" id="2.130.10.10">
    <property type="entry name" value="YVTN repeat-like/Quinoprotein amine dehydrogenase"/>
    <property type="match status" value="3"/>
</dbReference>
<dbReference type="PRINTS" id="PR00320">
    <property type="entry name" value="GPROTEINBRPT"/>
</dbReference>